<reference evidence="2 3" key="1">
    <citation type="submission" date="2024-04" db="EMBL/GenBank/DDBJ databases">
        <title>Novel species of the genus Ideonella isolated from streams.</title>
        <authorList>
            <person name="Lu H."/>
        </authorList>
    </citation>
    <scope>NUCLEOTIDE SEQUENCE [LARGE SCALE GENOMIC DNA]</scope>
    <source>
        <strain evidence="2 3">DXS29W</strain>
    </source>
</reference>
<dbReference type="PANTHER" id="PTHR43792">
    <property type="entry name" value="GNAT FAMILY, PUTATIVE (AFU_ORTHOLOGUE AFUA_3G00765)-RELATED-RELATED"/>
    <property type="match status" value="1"/>
</dbReference>
<comment type="caution">
    <text evidence="2">The sequence shown here is derived from an EMBL/GenBank/DDBJ whole genome shotgun (WGS) entry which is preliminary data.</text>
</comment>
<dbReference type="InterPro" id="IPR051531">
    <property type="entry name" value="N-acetyltransferase"/>
</dbReference>
<proteinExistence type="predicted"/>
<dbReference type="InterPro" id="IPR016181">
    <property type="entry name" value="Acyl_CoA_acyltransferase"/>
</dbReference>
<feature type="domain" description="N-acetyltransferase" evidence="1">
    <location>
        <begin position="28"/>
        <end position="168"/>
    </location>
</feature>
<organism evidence="2 3">
    <name type="scientific">Ideonella lacteola</name>
    <dbReference type="NCBI Taxonomy" id="2984193"/>
    <lineage>
        <taxon>Bacteria</taxon>
        <taxon>Pseudomonadati</taxon>
        <taxon>Pseudomonadota</taxon>
        <taxon>Betaproteobacteria</taxon>
        <taxon>Burkholderiales</taxon>
        <taxon>Sphaerotilaceae</taxon>
        <taxon>Ideonella</taxon>
    </lineage>
</organism>
<dbReference type="RefSeq" id="WP_341424076.1">
    <property type="nucleotide sequence ID" value="NZ_JBBUTG010000001.1"/>
</dbReference>
<sequence>MTDRHLAWTCERLGVAHASELYPHLLDERLYRFIPERPPRSLEALQREYGEFSAGAPEGSGEVWLNWAIRSPLAGCVGTLQATRFADGLIWVGYKIVPAFWGQGFATEALAWLVGELAERFQRQPIWAAVDTRNSASVRVLQKCGFELMRREPAELHGEPTEDFIYRASST</sequence>
<dbReference type="InterPro" id="IPR000182">
    <property type="entry name" value="GNAT_dom"/>
</dbReference>
<accession>A0ABU9BIG5</accession>
<dbReference type="Proteomes" id="UP001371218">
    <property type="component" value="Unassembled WGS sequence"/>
</dbReference>
<protein>
    <submittedName>
        <fullName evidence="2">GNAT family N-acetyltransferase</fullName>
    </submittedName>
</protein>
<evidence type="ECO:0000313" key="2">
    <source>
        <dbReference type="EMBL" id="MEK8029742.1"/>
    </source>
</evidence>
<dbReference type="Pfam" id="PF13302">
    <property type="entry name" value="Acetyltransf_3"/>
    <property type="match status" value="1"/>
</dbReference>
<evidence type="ECO:0000313" key="3">
    <source>
        <dbReference type="Proteomes" id="UP001371218"/>
    </source>
</evidence>
<dbReference type="PROSITE" id="PS51186">
    <property type="entry name" value="GNAT"/>
    <property type="match status" value="1"/>
</dbReference>
<dbReference type="EMBL" id="JBBUTG010000001">
    <property type="protein sequence ID" value="MEK8029742.1"/>
    <property type="molecule type" value="Genomic_DNA"/>
</dbReference>
<gene>
    <name evidence="2" type="ORF">AACH06_02820</name>
</gene>
<keyword evidence="3" id="KW-1185">Reference proteome</keyword>
<name>A0ABU9BIG5_9BURK</name>
<dbReference type="PANTHER" id="PTHR43792:SF1">
    <property type="entry name" value="N-ACETYLTRANSFERASE DOMAIN-CONTAINING PROTEIN"/>
    <property type="match status" value="1"/>
</dbReference>
<dbReference type="Gene3D" id="3.40.630.30">
    <property type="match status" value="1"/>
</dbReference>
<evidence type="ECO:0000259" key="1">
    <source>
        <dbReference type="PROSITE" id="PS51186"/>
    </source>
</evidence>
<dbReference type="SUPFAM" id="SSF55729">
    <property type="entry name" value="Acyl-CoA N-acyltransferases (Nat)"/>
    <property type="match status" value="1"/>
</dbReference>